<feature type="compositionally biased region" description="Polar residues" evidence="1">
    <location>
        <begin position="1713"/>
        <end position="1727"/>
    </location>
</feature>
<feature type="region of interest" description="Disordered" evidence="1">
    <location>
        <begin position="590"/>
        <end position="623"/>
    </location>
</feature>
<feature type="compositionally biased region" description="Low complexity" evidence="1">
    <location>
        <begin position="1498"/>
        <end position="1533"/>
    </location>
</feature>
<feature type="region of interest" description="Disordered" evidence="1">
    <location>
        <begin position="1269"/>
        <end position="1337"/>
    </location>
</feature>
<feature type="compositionally biased region" description="Basic residues" evidence="1">
    <location>
        <begin position="46"/>
        <end position="55"/>
    </location>
</feature>
<feature type="region of interest" description="Disordered" evidence="1">
    <location>
        <begin position="1709"/>
        <end position="1808"/>
    </location>
</feature>
<evidence type="ECO:0000313" key="3">
    <source>
        <dbReference type="Proteomes" id="UP000245884"/>
    </source>
</evidence>
<feature type="region of interest" description="Disordered" evidence="1">
    <location>
        <begin position="158"/>
        <end position="249"/>
    </location>
</feature>
<feature type="compositionally biased region" description="Polar residues" evidence="1">
    <location>
        <begin position="1269"/>
        <end position="1297"/>
    </location>
</feature>
<reference evidence="2 3" key="1">
    <citation type="journal article" date="2018" name="Mol. Biol. Evol.">
        <title>Broad Genomic Sampling Reveals a Smut Pathogenic Ancestry of the Fungal Clade Ustilaginomycotina.</title>
        <authorList>
            <person name="Kijpornyongpan T."/>
            <person name="Mondo S.J."/>
            <person name="Barry K."/>
            <person name="Sandor L."/>
            <person name="Lee J."/>
            <person name="Lipzen A."/>
            <person name="Pangilinan J."/>
            <person name="LaButti K."/>
            <person name="Hainaut M."/>
            <person name="Henrissat B."/>
            <person name="Grigoriev I.V."/>
            <person name="Spatafora J.W."/>
            <person name="Aime M.C."/>
        </authorList>
    </citation>
    <scope>NUCLEOTIDE SEQUENCE [LARGE SCALE GENOMIC DNA]</scope>
    <source>
        <strain evidence="2 3">MCA 5214</strain>
    </source>
</reference>
<feature type="compositionally biased region" description="Low complexity" evidence="1">
    <location>
        <begin position="1794"/>
        <end position="1808"/>
    </location>
</feature>
<keyword evidence="3" id="KW-1185">Reference proteome</keyword>
<name>A0A316URQ1_9BASI</name>
<accession>A0A316URQ1</accession>
<feature type="compositionally biased region" description="Polar residues" evidence="1">
    <location>
        <begin position="1045"/>
        <end position="1074"/>
    </location>
</feature>
<feature type="region of interest" description="Disordered" evidence="1">
    <location>
        <begin position="30"/>
        <end position="146"/>
    </location>
</feature>
<feature type="compositionally biased region" description="Low complexity" evidence="1">
    <location>
        <begin position="192"/>
        <end position="208"/>
    </location>
</feature>
<dbReference type="RefSeq" id="XP_025362578.1">
    <property type="nucleotide sequence ID" value="XM_025503591.1"/>
</dbReference>
<feature type="region of interest" description="Disordered" evidence="1">
    <location>
        <begin position="1360"/>
        <end position="1414"/>
    </location>
</feature>
<feature type="compositionally biased region" description="Low complexity" evidence="1">
    <location>
        <begin position="1232"/>
        <end position="1242"/>
    </location>
</feature>
<evidence type="ECO:0000313" key="2">
    <source>
        <dbReference type="EMBL" id="PWN27966.1"/>
    </source>
</evidence>
<feature type="compositionally biased region" description="Low complexity" evidence="1">
    <location>
        <begin position="1402"/>
        <end position="1414"/>
    </location>
</feature>
<feature type="region of interest" description="Disordered" evidence="1">
    <location>
        <begin position="1223"/>
        <end position="1242"/>
    </location>
</feature>
<dbReference type="Proteomes" id="UP000245884">
    <property type="component" value="Unassembled WGS sequence"/>
</dbReference>
<dbReference type="GeneID" id="37025414"/>
<feature type="region of interest" description="Disordered" evidence="1">
    <location>
        <begin position="1429"/>
        <end position="1544"/>
    </location>
</feature>
<feature type="region of interest" description="Disordered" evidence="1">
    <location>
        <begin position="685"/>
        <end position="740"/>
    </location>
</feature>
<feature type="compositionally biased region" description="Low complexity" evidence="1">
    <location>
        <begin position="688"/>
        <end position="709"/>
    </location>
</feature>
<feature type="region of interest" description="Disordered" evidence="1">
    <location>
        <begin position="989"/>
        <end position="1016"/>
    </location>
</feature>
<feature type="region of interest" description="Disordered" evidence="1">
    <location>
        <begin position="1"/>
        <end position="20"/>
    </location>
</feature>
<feature type="compositionally biased region" description="Basic and acidic residues" evidence="1">
    <location>
        <begin position="172"/>
        <end position="183"/>
    </location>
</feature>
<feature type="region of interest" description="Disordered" evidence="1">
    <location>
        <begin position="1045"/>
        <end position="1098"/>
    </location>
</feature>
<protein>
    <submittedName>
        <fullName evidence="2">Uncharacterized protein</fullName>
    </submittedName>
</protein>
<feature type="compositionally biased region" description="Low complexity" evidence="1">
    <location>
        <begin position="65"/>
        <end position="79"/>
    </location>
</feature>
<feature type="compositionally biased region" description="Polar residues" evidence="1">
    <location>
        <begin position="1083"/>
        <end position="1094"/>
    </location>
</feature>
<proteinExistence type="predicted"/>
<feature type="compositionally biased region" description="Low complexity" evidence="1">
    <location>
        <begin position="219"/>
        <end position="234"/>
    </location>
</feature>
<feature type="region of interest" description="Disordered" evidence="1">
    <location>
        <begin position="395"/>
        <end position="443"/>
    </location>
</feature>
<organism evidence="2 3">
    <name type="scientific">Jaminaea rosea</name>
    <dbReference type="NCBI Taxonomy" id="1569628"/>
    <lineage>
        <taxon>Eukaryota</taxon>
        <taxon>Fungi</taxon>
        <taxon>Dikarya</taxon>
        <taxon>Basidiomycota</taxon>
        <taxon>Ustilaginomycotina</taxon>
        <taxon>Exobasidiomycetes</taxon>
        <taxon>Microstromatales</taxon>
        <taxon>Microstromatales incertae sedis</taxon>
        <taxon>Jaminaea</taxon>
    </lineage>
</organism>
<dbReference type="EMBL" id="KZ819666">
    <property type="protein sequence ID" value="PWN27966.1"/>
    <property type="molecule type" value="Genomic_DNA"/>
</dbReference>
<feature type="compositionally biased region" description="Pro residues" evidence="1">
    <location>
        <begin position="1780"/>
        <end position="1789"/>
    </location>
</feature>
<gene>
    <name evidence="2" type="ORF">BDZ90DRAFT_158132</name>
</gene>
<evidence type="ECO:0000256" key="1">
    <source>
        <dbReference type="SAM" id="MobiDB-lite"/>
    </source>
</evidence>
<sequence length="1826" mass="194416">MIVCNRLPPATDAQTSSRSISTTLVPPIHAHDGAAQTLSTTPGVIKGRRKPHQHRTAVSYAHTRSSSQASSIASQTSSIPWPSKENHDPSAEQRGSTPPYACTPAESHAHPHATASTDASIMRKRRRPPTPIGSSSSTSSPPPNIFRRRIRYSYEQIKKTISPGGSNGSTTIKERLKVREQPRRGQSTKTNGSHTSSSDSGSGEGSNRSSRRVTAWLKTTTTTTTTTYSSRSARPSPPPGPAGTFGPSFGKIFGDTHFSGVMPPGTVCPTFVSPPIHGNGTGDARSNDDSSSTTVRYHGGARLFSRELVERQQPKTLTGAADLSMYLDPLYGIPESTRSREEIKRRNAFEEERRGMLQEANLRARRHTTTAAALTDMPAKAEALRAAMKVATAAAMPQVDATSSHDRAHHSRKELPPDSPRPHARQPTQRARLRTDGSTVGSEDVQILAGIPNSLSFARNPAATADATPRLAPQSHRHHISIVPPTPLAEVEMLEADRPSPAALSSSMDCYEPEAGAELEAADKTSSIPPAMADVDTDVAMHTAEYRDSSQGHEAVEEQEDETEQMQRLLIAQRLMNQVIAQLRVSAAGSAATSPPTGRQGPPHAHLSRTSLDSPGIGRALPPHLMSESRRSLARELVGNGDVERSQDISTAALANNSSGEIARPMHSTPSFQFNISTFGIIGHDESTSTSTGTESASMSRSRSRSSASPFPGPITPSLEGCGPTLPAGFTPQKEDEHGEDPFAYSLRDAEMDSSVAPAPLPAAQDFAVAEPANATSESLQSWFDTNFAHIMLGPPPSSSSLTSAPVSPLTRSEPIAILAPSPSHAHGYQHQDGSQSLEGPPVQLTGFLAPLRRNAGTPEDFAPLASMTLTGNMQEVAAEAEAALAAAAAAAAGGNAGGDSTTHESFITAPQASVRYGLVPEDVMPEAAEPHVEPQATDDINRAYVTDLILGTTDISRDVHTITVAEWSSHLQGNQAFLRYVNELTRWERGSRSTTPPSPSMALYSHGEAGEEPPLPLEIDDNDLAMYARLFSGFAYGDAATAGQQQNNNSSAEHLQDSSGTATLISSGTQSSFPLPPLRTPSGRQCPQATRTPSPGLFYRTTESVRAAQDRLVELRRSSQGASAREHRNVVLSSDGDATFDLDPDSFIWWRPWEELPAGEGETEWQEELGNAHTLTSPGTLEADIMRHGCTHEEMEAVTAIMMLAERGGSESVQGRVEDTNTASSDALGCSSPSPLILPSPISSPSTRFSLTRRLSATVDRLRRRSANLLSGGTSSTTIQEQEASGDTVLGSSFIRNTPPPEALRSLQANTDTAEEQDSAEQGIGGGARGRGRKLSRLRPLSSARLRLPRSERLTFFSLRSASPPARDVEQDDDQQLLQRHNGRASGSAREADADEESDDGVPSSPSLSSSVASQIVHRFRSSTSLFAAARRSKRNSRPSSSRPLTHAASDASMRTASTAASLMAVPASPSSPLNRLAPEPPASIPRKRWSTFFRGSSKASSNASTSNASGRLDAAAPSPSSSRFPTSSAAPARKRRSVNGFIDPTTPMAVRIATEGDLRSGEYEGLLGSSESGSMFNDRDWGRDHYDDMMDVDADHETAVGDVPITAGAHEAEADLTPTRGVPTIGISAPDSTSSLATAAQATWDEAMAMSVERQPRATATITNGPCTPDNSSIPWPTVWADLSPSQRRHCRVQLGEQYTQTSDYEYHPSFTANGEQGQTSTQTCDYDDSAVEPGTSDYMADSGHHESVTTVKAARAVGTASAEGSAIELEEESEDQPAPPPLPPAAPQTRSESGFGSMSTSTSTESSAFFCAWSQVGLRRSSF</sequence>
<feature type="compositionally biased region" description="Low complexity" evidence="1">
    <location>
        <begin position="1377"/>
        <end position="1390"/>
    </location>
</feature>